<dbReference type="EMBL" id="JACIEA010000002">
    <property type="protein sequence ID" value="MBB3943659.1"/>
    <property type="molecule type" value="Genomic_DNA"/>
</dbReference>
<accession>A0A840AZ44</accession>
<comment type="caution">
    <text evidence="3">The sequence shown here is derived from an EMBL/GenBank/DDBJ whole genome shotgun (WGS) entry which is preliminary data.</text>
</comment>
<evidence type="ECO:0000313" key="4">
    <source>
        <dbReference type="Proteomes" id="UP000581447"/>
    </source>
</evidence>
<name>A0A840AZ44_9SPHN</name>
<evidence type="ECO:0000256" key="1">
    <source>
        <dbReference type="SAM" id="MobiDB-lite"/>
    </source>
</evidence>
<feature type="chain" id="PRO_5033017074" description="SRPBCC family protein" evidence="2">
    <location>
        <begin position="21"/>
        <end position="235"/>
    </location>
</feature>
<reference evidence="3 4" key="1">
    <citation type="submission" date="2020-08" db="EMBL/GenBank/DDBJ databases">
        <title>Genomic Encyclopedia of Type Strains, Phase IV (KMG-IV): sequencing the most valuable type-strain genomes for metagenomic binning, comparative biology and taxonomic classification.</title>
        <authorList>
            <person name="Goeker M."/>
        </authorList>
    </citation>
    <scope>NUCLEOTIDE SEQUENCE [LARGE SCALE GENOMIC DNA]</scope>
    <source>
        <strain evidence="3 4">DSM 29050</strain>
    </source>
</reference>
<evidence type="ECO:0000313" key="3">
    <source>
        <dbReference type="EMBL" id="MBB3943659.1"/>
    </source>
</evidence>
<organism evidence="3 4">
    <name type="scientific">Sphingorhabdus rigui</name>
    <dbReference type="NCBI Taxonomy" id="1282858"/>
    <lineage>
        <taxon>Bacteria</taxon>
        <taxon>Pseudomonadati</taxon>
        <taxon>Pseudomonadota</taxon>
        <taxon>Alphaproteobacteria</taxon>
        <taxon>Sphingomonadales</taxon>
        <taxon>Sphingomonadaceae</taxon>
        <taxon>Sphingorhabdus</taxon>
    </lineage>
</organism>
<evidence type="ECO:0000256" key="2">
    <source>
        <dbReference type="SAM" id="SignalP"/>
    </source>
</evidence>
<sequence>MKHLVITAAILAATASPAFADVKAASDTGFNIIHIATVQATPDEIWKRLLAPKDYWNKSHSWSGSTAGFYIDAQANGCFCELFQETDANGKVKTVGSVEHMRVIFAQPGKVLRMQGALGPLQSEAVIGTLTVAMEPAKQDGATRVSFSYVVGGYMRYKVAEIAPAVDKVLGEQFKNMLLPFTPPADEPPKVDGFNLDIETLDMGPATEAADPTETQADPAIQNDPVADPPATEPN</sequence>
<dbReference type="Proteomes" id="UP000581447">
    <property type="component" value="Unassembled WGS sequence"/>
</dbReference>
<dbReference type="SUPFAM" id="SSF55961">
    <property type="entry name" value="Bet v1-like"/>
    <property type="match status" value="1"/>
</dbReference>
<protein>
    <recommendedName>
        <fullName evidence="5">SRPBCC family protein</fullName>
    </recommendedName>
</protein>
<feature type="region of interest" description="Disordered" evidence="1">
    <location>
        <begin position="201"/>
        <end position="235"/>
    </location>
</feature>
<dbReference type="AlphaFoldDB" id="A0A840AZ44"/>
<keyword evidence="2" id="KW-0732">Signal</keyword>
<evidence type="ECO:0008006" key="5">
    <source>
        <dbReference type="Google" id="ProtNLM"/>
    </source>
</evidence>
<feature type="signal peptide" evidence="2">
    <location>
        <begin position="1"/>
        <end position="20"/>
    </location>
</feature>
<proteinExistence type="predicted"/>
<dbReference type="RefSeq" id="WP_183941949.1">
    <property type="nucleotide sequence ID" value="NZ_BAABBG010000005.1"/>
</dbReference>
<gene>
    <name evidence="3" type="ORF">GGR91_001917</name>
</gene>
<keyword evidence="4" id="KW-1185">Reference proteome</keyword>